<dbReference type="Gene3D" id="3.40.50.300">
    <property type="entry name" value="P-loop containing nucleotide triphosphate hydrolases"/>
    <property type="match status" value="1"/>
</dbReference>
<organism evidence="6">
    <name type="scientific">candidate division WOR-3 bacterium</name>
    <dbReference type="NCBI Taxonomy" id="2052148"/>
    <lineage>
        <taxon>Bacteria</taxon>
        <taxon>Bacteria division WOR-3</taxon>
    </lineage>
</organism>
<evidence type="ECO:0000256" key="1">
    <source>
        <dbReference type="ARBA" id="ARBA00022679"/>
    </source>
</evidence>
<evidence type="ECO:0000256" key="3">
    <source>
        <dbReference type="ARBA" id="ARBA00022705"/>
    </source>
</evidence>
<dbReference type="InterPro" id="IPR027417">
    <property type="entry name" value="P-loop_NTPase"/>
</dbReference>
<dbReference type="InterPro" id="IPR010372">
    <property type="entry name" value="DNA_pol3_delta_N"/>
</dbReference>
<evidence type="ECO:0000313" key="6">
    <source>
        <dbReference type="EMBL" id="HGV97752.1"/>
    </source>
</evidence>
<dbReference type="GO" id="GO:0009360">
    <property type="term" value="C:DNA polymerase III complex"/>
    <property type="evidence" value="ECO:0007669"/>
    <property type="project" value="InterPro"/>
</dbReference>
<evidence type="ECO:0000256" key="2">
    <source>
        <dbReference type="ARBA" id="ARBA00022695"/>
    </source>
</evidence>
<accession>A0A7C4X939</accession>
<keyword evidence="4" id="KW-0239">DNA-directed DNA polymerase</keyword>
<keyword evidence="1" id="KW-0808">Transferase</keyword>
<dbReference type="SUPFAM" id="SSF52540">
    <property type="entry name" value="P-loop containing nucleoside triphosphate hydrolases"/>
    <property type="match status" value="1"/>
</dbReference>
<dbReference type="NCBIfam" id="TIGR01128">
    <property type="entry name" value="holA"/>
    <property type="match status" value="1"/>
</dbReference>
<proteinExistence type="predicted"/>
<sequence>MDLRGLKNQIKNGEIFRHYLLVSNEPLLFAEAINSIKSAVGVNESFDYEVCSITELSAAEITNRLYTLPFVSSKRIVVIKNLEEKEKGELKDLARMVRDIPQTACLIMTYRMEKELGFKKMNEEYEKIRATFSFAHSFLLLIDREHLQNLVLQALGQKNSNIARGLLNYLVNEFGADLTGLKNELVKLSNYLYEAKSISYEFAGEFIRGLSGYNKYELAQRFIEGRRETLWQFEKMRPYFQSLAEVVDALVRVINNYLQKGGVKTIKIGLLDELSSIDHSIKVGSNFADVLMEIFFTKHSGILKKR</sequence>
<feature type="domain" description="DNA polymerase III delta N-terminal" evidence="5">
    <location>
        <begin position="19"/>
        <end position="115"/>
    </location>
</feature>
<dbReference type="GO" id="GO:0006261">
    <property type="term" value="P:DNA-templated DNA replication"/>
    <property type="evidence" value="ECO:0007669"/>
    <property type="project" value="TreeGrafter"/>
</dbReference>
<dbReference type="AlphaFoldDB" id="A0A7C4X939"/>
<keyword evidence="2" id="KW-0548">Nucleotidyltransferase</keyword>
<name>A0A7C4X939_UNCW3</name>
<dbReference type="InterPro" id="IPR005790">
    <property type="entry name" value="DNA_polIII_delta"/>
</dbReference>
<dbReference type="PANTHER" id="PTHR34388">
    <property type="entry name" value="DNA POLYMERASE III SUBUNIT DELTA"/>
    <property type="match status" value="1"/>
</dbReference>
<evidence type="ECO:0000259" key="5">
    <source>
        <dbReference type="Pfam" id="PF06144"/>
    </source>
</evidence>
<gene>
    <name evidence="6" type="ORF">ENV60_05595</name>
</gene>
<keyword evidence="3" id="KW-0235">DNA replication</keyword>
<protein>
    <recommendedName>
        <fullName evidence="5">DNA polymerase III delta N-terminal domain-containing protein</fullName>
    </recommendedName>
</protein>
<reference evidence="6" key="1">
    <citation type="journal article" date="2020" name="mSystems">
        <title>Genome- and Community-Level Interaction Insights into Carbon Utilization and Element Cycling Functions of Hydrothermarchaeota in Hydrothermal Sediment.</title>
        <authorList>
            <person name="Zhou Z."/>
            <person name="Liu Y."/>
            <person name="Xu W."/>
            <person name="Pan J."/>
            <person name="Luo Z.H."/>
            <person name="Li M."/>
        </authorList>
    </citation>
    <scope>NUCLEOTIDE SEQUENCE [LARGE SCALE GENOMIC DNA]</scope>
    <source>
        <strain evidence="6">SpSt-774</strain>
    </source>
</reference>
<evidence type="ECO:0000256" key="4">
    <source>
        <dbReference type="ARBA" id="ARBA00022932"/>
    </source>
</evidence>
<dbReference type="EMBL" id="DTGZ01000102">
    <property type="protein sequence ID" value="HGV97752.1"/>
    <property type="molecule type" value="Genomic_DNA"/>
</dbReference>
<dbReference type="PANTHER" id="PTHR34388:SF1">
    <property type="entry name" value="DNA POLYMERASE III SUBUNIT DELTA"/>
    <property type="match status" value="1"/>
</dbReference>
<dbReference type="GO" id="GO:0003887">
    <property type="term" value="F:DNA-directed DNA polymerase activity"/>
    <property type="evidence" value="ECO:0007669"/>
    <property type="project" value="UniProtKB-KW"/>
</dbReference>
<dbReference type="Gene3D" id="1.10.8.60">
    <property type="match status" value="1"/>
</dbReference>
<comment type="caution">
    <text evidence="6">The sequence shown here is derived from an EMBL/GenBank/DDBJ whole genome shotgun (WGS) entry which is preliminary data.</text>
</comment>
<dbReference type="GO" id="GO:0003677">
    <property type="term" value="F:DNA binding"/>
    <property type="evidence" value="ECO:0007669"/>
    <property type="project" value="InterPro"/>
</dbReference>
<dbReference type="Pfam" id="PF06144">
    <property type="entry name" value="DNA_pol3_delta"/>
    <property type="match status" value="1"/>
</dbReference>